<keyword evidence="5 8" id="KW-0547">Nucleotide-binding</keyword>
<dbReference type="GO" id="GO:0032267">
    <property type="term" value="F:tRNA(Ile)-lysidine synthase activity"/>
    <property type="evidence" value="ECO:0007669"/>
    <property type="project" value="UniProtKB-EC"/>
</dbReference>
<dbReference type="InterPro" id="IPR011063">
    <property type="entry name" value="TilS/TtcA_N"/>
</dbReference>
<feature type="domain" description="Lysidine-tRNA(Ile) synthetase C-terminal" evidence="9">
    <location>
        <begin position="362"/>
        <end position="433"/>
    </location>
</feature>
<keyword evidence="11" id="KW-1185">Reference proteome</keyword>
<organism evidence="10 11">
    <name type="scientific">Neptuniibacter caesariensis</name>
    <dbReference type="NCBI Taxonomy" id="207954"/>
    <lineage>
        <taxon>Bacteria</taxon>
        <taxon>Pseudomonadati</taxon>
        <taxon>Pseudomonadota</taxon>
        <taxon>Gammaproteobacteria</taxon>
        <taxon>Oceanospirillales</taxon>
        <taxon>Oceanospirillaceae</taxon>
        <taxon>Neptuniibacter</taxon>
    </lineage>
</organism>
<proteinExistence type="inferred from homology"/>
<evidence type="ECO:0000256" key="4">
    <source>
        <dbReference type="ARBA" id="ARBA00022694"/>
    </source>
</evidence>
<dbReference type="InterPro" id="IPR012795">
    <property type="entry name" value="tRNA_Ile_lys_synt_N"/>
</dbReference>
<dbReference type="EMBL" id="AAOW01000001">
    <property type="protein sequence ID" value="EAR63057.1"/>
    <property type="molecule type" value="Genomic_DNA"/>
</dbReference>
<dbReference type="NCBIfam" id="TIGR02432">
    <property type="entry name" value="lysidine_TilS_N"/>
    <property type="match status" value="1"/>
</dbReference>
<evidence type="ECO:0000313" key="10">
    <source>
        <dbReference type="EMBL" id="EAR63057.1"/>
    </source>
</evidence>
<dbReference type="Pfam" id="PF09179">
    <property type="entry name" value="TilS"/>
    <property type="match status" value="1"/>
</dbReference>
<evidence type="ECO:0000256" key="7">
    <source>
        <dbReference type="ARBA" id="ARBA00048539"/>
    </source>
</evidence>
<dbReference type="Gene3D" id="1.20.59.20">
    <property type="match status" value="1"/>
</dbReference>
<dbReference type="Gene3D" id="3.40.50.620">
    <property type="entry name" value="HUPs"/>
    <property type="match status" value="1"/>
</dbReference>
<accession>A0A7U8GSZ5</accession>
<keyword evidence="2 8" id="KW-0963">Cytoplasm</keyword>
<dbReference type="InterPro" id="IPR012796">
    <property type="entry name" value="Lysidine-tRNA-synth_C"/>
</dbReference>
<dbReference type="HAMAP" id="MF_01161">
    <property type="entry name" value="tRNA_Ile_lys_synt"/>
    <property type="match status" value="1"/>
</dbReference>
<dbReference type="GO" id="GO:0005737">
    <property type="term" value="C:cytoplasm"/>
    <property type="evidence" value="ECO:0007669"/>
    <property type="project" value="UniProtKB-SubCell"/>
</dbReference>
<evidence type="ECO:0000256" key="6">
    <source>
        <dbReference type="ARBA" id="ARBA00022840"/>
    </source>
</evidence>
<dbReference type="AlphaFoldDB" id="A0A7U8GSZ5"/>
<dbReference type="SUPFAM" id="SSF52402">
    <property type="entry name" value="Adenine nucleotide alpha hydrolases-like"/>
    <property type="match status" value="1"/>
</dbReference>
<dbReference type="InterPro" id="IPR014729">
    <property type="entry name" value="Rossmann-like_a/b/a_fold"/>
</dbReference>
<dbReference type="InterPro" id="IPR015262">
    <property type="entry name" value="tRNA_Ile_lys_synt_subst-bd"/>
</dbReference>
<sequence length="442" mass="49909">MRRKPHNHFPLNECERSFSALISSFLKNNDVDRWVIAHSGGLDSQLLLHLAAKHLADRELLVVHVNHQLHPKSGAWAEFSQREAERLGLSHKVSCVVPESSSEAHARDARYAAFTSLLRENDCLLMGHHADDQAETILFRMIRGSGIRGLQGMPFSRQFAQGQLLRPLLNLERSELEGAVQNLGLAYIDDPSNSLDHYDRNYLRHHVLPRIKERWGSVTQRFQQNAQLLSQTELLLKHYLQADLDSCSEGDDCLDIRAWLSLPDIRQPELLRFWVALRTGVTLNQKQVSSISSDLIMAQDDATPVFKRKGVEIRRFQNQLYLVPEVVGNMSDIDLGLSDELNLGDGLLSVTGKIPSEKWVNAVVKRRKGGERCRPVGKSGTVTVKKLLQEASIPPWQREHWPLIFIGEELVAVPGVCLCQGFDAEKSGFSLLWRPFSLSDNS</sequence>
<comment type="domain">
    <text evidence="8">The N-terminal region contains the highly conserved SGGXDS motif, predicted to be a P-loop motif involved in ATP binding.</text>
</comment>
<gene>
    <name evidence="8" type="primary">tilS</name>
    <name evidence="10" type="ORF">MED92_08056</name>
</gene>
<evidence type="ECO:0000256" key="8">
    <source>
        <dbReference type="HAMAP-Rule" id="MF_01161"/>
    </source>
</evidence>
<comment type="similarity">
    <text evidence="8">Belongs to the tRNA(Ile)-lysidine synthase family.</text>
</comment>
<keyword evidence="6 8" id="KW-0067">ATP-binding</keyword>
<name>A0A7U8GSZ5_NEPCE</name>
<keyword evidence="3 8" id="KW-0436">Ligase</keyword>
<dbReference type="GO" id="GO:0006400">
    <property type="term" value="P:tRNA modification"/>
    <property type="evidence" value="ECO:0007669"/>
    <property type="project" value="UniProtKB-UniRule"/>
</dbReference>
<reference evidence="10 11" key="1">
    <citation type="submission" date="2006-02" db="EMBL/GenBank/DDBJ databases">
        <authorList>
            <person name="Pinhassi J."/>
            <person name="Pedros-Alio C."/>
            <person name="Ferriera S."/>
            <person name="Johnson J."/>
            <person name="Kravitz S."/>
            <person name="Halpern A."/>
            <person name="Remington K."/>
            <person name="Beeson K."/>
            <person name="Tran B."/>
            <person name="Rogers Y.-H."/>
            <person name="Friedman R."/>
            <person name="Venter J.C."/>
        </authorList>
    </citation>
    <scope>NUCLEOTIDE SEQUENCE [LARGE SCALE GENOMIC DNA]</scope>
    <source>
        <strain evidence="10 11">MED92</strain>
    </source>
</reference>
<comment type="caution">
    <text evidence="10">The sequence shown here is derived from an EMBL/GenBank/DDBJ whole genome shotgun (WGS) entry which is preliminary data.</text>
</comment>
<protein>
    <recommendedName>
        <fullName evidence="8">tRNA(Ile)-lysidine synthase</fullName>
        <ecNumber evidence="8">6.3.4.19</ecNumber>
    </recommendedName>
    <alternativeName>
        <fullName evidence="8">tRNA(Ile)-2-lysyl-cytidine synthase</fullName>
    </alternativeName>
    <alternativeName>
        <fullName evidence="8">tRNA(Ile)-lysidine synthetase</fullName>
    </alternativeName>
</protein>
<dbReference type="PANTHER" id="PTHR43033">
    <property type="entry name" value="TRNA(ILE)-LYSIDINE SYNTHASE-RELATED"/>
    <property type="match status" value="1"/>
</dbReference>
<keyword evidence="4 8" id="KW-0819">tRNA processing</keyword>
<feature type="binding site" evidence="8">
    <location>
        <begin position="39"/>
        <end position="44"/>
    </location>
    <ligand>
        <name>ATP</name>
        <dbReference type="ChEBI" id="CHEBI:30616"/>
    </ligand>
</feature>
<dbReference type="Pfam" id="PF11734">
    <property type="entry name" value="TilS_C"/>
    <property type="match status" value="1"/>
</dbReference>
<dbReference type="CDD" id="cd01992">
    <property type="entry name" value="TilS_N"/>
    <property type="match status" value="1"/>
</dbReference>
<dbReference type="Pfam" id="PF01171">
    <property type="entry name" value="ATP_bind_3"/>
    <property type="match status" value="1"/>
</dbReference>
<dbReference type="GO" id="GO:0005524">
    <property type="term" value="F:ATP binding"/>
    <property type="evidence" value="ECO:0007669"/>
    <property type="project" value="UniProtKB-UniRule"/>
</dbReference>
<evidence type="ECO:0000256" key="3">
    <source>
        <dbReference type="ARBA" id="ARBA00022598"/>
    </source>
</evidence>
<evidence type="ECO:0000313" key="11">
    <source>
        <dbReference type="Proteomes" id="UP000002171"/>
    </source>
</evidence>
<dbReference type="NCBIfam" id="TIGR02433">
    <property type="entry name" value="lysidine_TilS_C"/>
    <property type="match status" value="1"/>
</dbReference>
<dbReference type="SMART" id="SM00977">
    <property type="entry name" value="TilS_C"/>
    <property type="match status" value="1"/>
</dbReference>
<evidence type="ECO:0000259" key="9">
    <source>
        <dbReference type="SMART" id="SM00977"/>
    </source>
</evidence>
<evidence type="ECO:0000256" key="1">
    <source>
        <dbReference type="ARBA" id="ARBA00004496"/>
    </source>
</evidence>
<evidence type="ECO:0000256" key="2">
    <source>
        <dbReference type="ARBA" id="ARBA00022490"/>
    </source>
</evidence>
<evidence type="ECO:0000256" key="5">
    <source>
        <dbReference type="ARBA" id="ARBA00022741"/>
    </source>
</evidence>
<dbReference type="OrthoDB" id="9807403at2"/>
<comment type="subcellular location">
    <subcellularLocation>
        <location evidence="1 8">Cytoplasm</location>
    </subcellularLocation>
</comment>
<comment type="function">
    <text evidence="8">Ligates lysine onto the cytidine present at position 34 of the AUA codon-specific tRNA(Ile) that contains the anticodon CAU, in an ATP-dependent manner. Cytidine is converted to lysidine, thus changing the amino acid specificity of the tRNA from methionine to isoleucine.</text>
</comment>
<dbReference type="RefSeq" id="WP_007022075.1">
    <property type="nucleotide sequence ID" value="NZ_CH724126.1"/>
</dbReference>
<dbReference type="SUPFAM" id="SSF82829">
    <property type="entry name" value="MesJ substrate recognition domain-like"/>
    <property type="match status" value="1"/>
</dbReference>
<comment type="catalytic activity">
    <reaction evidence="7 8">
        <text>cytidine(34) in tRNA(Ile2) + L-lysine + ATP = lysidine(34) in tRNA(Ile2) + AMP + diphosphate + H(+)</text>
        <dbReference type="Rhea" id="RHEA:43744"/>
        <dbReference type="Rhea" id="RHEA-COMP:10625"/>
        <dbReference type="Rhea" id="RHEA-COMP:10670"/>
        <dbReference type="ChEBI" id="CHEBI:15378"/>
        <dbReference type="ChEBI" id="CHEBI:30616"/>
        <dbReference type="ChEBI" id="CHEBI:32551"/>
        <dbReference type="ChEBI" id="CHEBI:33019"/>
        <dbReference type="ChEBI" id="CHEBI:82748"/>
        <dbReference type="ChEBI" id="CHEBI:83665"/>
        <dbReference type="ChEBI" id="CHEBI:456215"/>
        <dbReference type="EC" id="6.3.4.19"/>
    </reaction>
</comment>
<dbReference type="Proteomes" id="UP000002171">
    <property type="component" value="Unassembled WGS sequence"/>
</dbReference>
<dbReference type="EC" id="6.3.4.19" evidence="8"/>
<dbReference type="InterPro" id="IPR012094">
    <property type="entry name" value="tRNA_Ile_lys_synt"/>
</dbReference>
<dbReference type="SUPFAM" id="SSF56037">
    <property type="entry name" value="PheT/TilS domain"/>
    <property type="match status" value="1"/>
</dbReference>
<dbReference type="PANTHER" id="PTHR43033:SF1">
    <property type="entry name" value="TRNA(ILE)-LYSIDINE SYNTHASE-RELATED"/>
    <property type="match status" value="1"/>
</dbReference>